<reference evidence="1" key="1">
    <citation type="submission" date="2023-04" db="EMBL/GenBank/DDBJ databases">
        <title>Candida boidinii NBRC 1967.</title>
        <authorList>
            <person name="Ichikawa N."/>
            <person name="Sato H."/>
            <person name="Tonouchi N."/>
        </authorList>
    </citation>
    <scope>NUCLEOTIDE SEQUENCE</scope>
    <source>
        <strain evidence="1">NBRC 1967</strain>
    </source>
</reference>
<accession>A0ACB5TL97</accession>
<sequence length="462" mass="51791">MADTLTLKNPVDEDPTPSPPPHNGIDLNIKTIATIILSVVSFPVLISILILGVMFLFPMFFITIGYLVIPLGLLSTVFYSVFISSAPMSILTVGLPLIGFFLSLAFFFSQLNRIRFTAYLFKIVISVMFQYPSGILVSFLSSCVSGFLSLIIFILSSIIYQNRRNIDQADCPHENGGDVCVSNETFLYNIFILFAGYFTFEVVSNVTHAVISGIYGSYFHFGKNGPKYPAYEAFVRAISYSFGSICFGSLLVSLISTLRSLLTIFKEKILDELSRSREGDGDDDDDEVGNRSNSSNSLIFTLIFNILEFLIVEIENCFKIFNKYAFSYVALYGKSYISSAKQTFNFLKYRGLQVLITKSLIESTLTVFSILCSIFSLLGFILMLNFLKFTFNDYPELYIIGGFSQLIIGYFISKITSNSINGGYITLLVCLSMYPDVFKANHPKEFEQLIKFTPSLQQPLNS</sequence>
<proteinExistence type="predicted"/>
<name>A0ACB5TL97_CANBO</name>
<evidence type="ECO:0000313" key="2">
    <source>
        <dbReference type="Proteomes" id="UP001165101"/>
    </source>
</evidence>
<dbReference type="Proteomes" id="UP001165101">
    <property type="component" value="Unassembled WGS sequence"/>
</dbReference>
<dbReference type="EMBL" id="BSXV01000814">
    <property type="protein sequence ID" value="GME90736.1"/>
    <property type="molecule type" value="Genomic_DNA"/>
</dbReference>
<keyword evidence="2" id="KW-1185">Reference proteome</keyword>
<evidence type="ECO:0000313" key="1">
    <source>
        <dbReference type="EMBL" id="GME90736.1"/>
    </source>
</evidence>
<gene>
    <name evidence="1" type="ORF">Cboi01_000198000</name>
</gene>
<organism evidence="1 2">
    <name type="scientific">Candida boidinii</name>
    <name type="common">Yeast</name>
    <dbReference type="NCBI Taxonomy" id="5477"/>
    <lineage>
        <taxon>Eukaryota</taxon>
        <taxon>Fungi</taxon>
        <taxon>Dikarya</taxon>
        <taxon>Ascomycota</taxon>
        <taxon>Saccharomycotina</taxon>
        <taxon>Pichiomycetes</taxon>
        <taxon>Pichiales</taxon>
        <taxon>Pichiaceae</taxon>
        <taxon>Ogataea</taxon>
        <taxon>Ogataea/Candida clade</taxon>
    </lineage>
</organism>
<comment type="caution">
    <text evidence="1">The sequence shown here is derived from an EMBL/GenBank/DDBJ whole genome shotgun (WGS) entry which is preliminary data.</text>
</comment>
<protein>
    <submittedName>
        <fullName evidence="1">Unnamed protein product</fullName>
    </submittedName>
</protein>